<dbReference type="GO" id="GO:0005667">
    <property type="term" value="C:transcription regulator complex"/>
    <property type="evidence" value="ECO:0007669"/>
    <property type="project" value="TreeGrafter"/>
</dbReference>
<dbReference type="InterPro" id="IPR006578">
    <property type="entry name" value="MADF-dom"/>
</dbReference>
<dbReference type="SMART" id="SM00595">
    <property type="entry name" value="MADF"/>
    <property type="match status" value="1"/>
</dbReference>
<dbReference type="InterPro" id="IPR004210">
    <property type="entry name" value="BESS_motif"/>
</dbReference>
<dbReference type="EMBL" id="OU898276">
    <property type="protein sequence ID" value="CAG9828128.1"/>
    <property type="molecule type" value="Genomic_DNA"/>
</dbReference>
<protein>
    <recommendedName>
        <fullName evidence="6">MADF domain-containing protein</fullName>
    </recommendedName>
</protein>
<reference evidence="4" key="1">
    <citation type="submission" date="2022-01" db="EMBL/GenBank/DDBJ databases">
        <authorList>
            <person name="King R."/>
        </authorList>
    </citation>
    <scope>NUCLEOTIDE SEQUENCE</scope>
</reference>
<dbReference type="GO" id="GO:0005634">
    <property type="term" value="C:nucleus"/>
    <property type="evidence" value="ECO:0007669"/>
    <property type="project" value="UniProtKB-SubCell"/>
</dbReference>
<evidence type="ECO:0000256" key="1">
    <source>
        <dbReference type="PROSITE-ProRule" id="PRU00371"/>
    </source>
</evidence>
<proteinExistence type="predicted"/>
<accession>A0A9N9SRR6</accession>
<dbReference type="PANTHER" id="PTHR12243">
    <property type="entry name" value="MADF DOMAIN TRANSCRIPTION FACTOR"/>
    <property type="match status" value="1"/>
</dbReference>
<evidence type="ECO:0000313" key="5">
    <source>
        <dbReference type="Proteomes" id="UP001153709"/>
    </source>
</evidence>
<feature type="domain" description="MADF" evidence="2">
    <location>
        <begin position="99"/>
        <end position="201"/>
    </location>
</feature>
<keyword evidence="1" id="KW-0539">Nucleus</keyword>
<dbReference type="PROSITE" id="PS51031">
    <property type="entry name" value="BESS"/>
    <property type="match status" value="1"/>
</dbReference>
<dbReference type="GO" id="GO:0006357">
    <property type="term" value="P:regulation of transcription by RNA polymerase II"/>
    <property type="evidence" value="ECO:0007669"/>
    <property type="project" value="TreeGrafter"/>
</dbReference>
<evidence type="ECO:0000313" key="4">
    <source>
        <dbReference type="EMBL" id="CAG9828128.1"/>
    </source>
</evidence>
<feature type="domain" description="BESS" evidence="3">
    <location>
        <begin position="266"/>
        <end position="305"/>
    </location>
</feature>
<dbReference type="PANTHER" id="PTHR12243:SF69">
    <property type="entry name" value="SI:CH73-59F11.3"/>
    <property type="match status" value="1"/>
</dbReference>
<gene>
    <name evidence="4" type="ORF">DIABBA_LOCUS2068</name>
</gene>
<name>A0A9N9SRR6_DIABA</name>
<evidence type="ECO:0000259" key="2">
    <source>
        <dbReference type="PROSITE" id="PS51029"/>
    </source>
</evidence>
<dbReference type="InterPro" id="IPR039353">
    <property type="entry name" value="TF_Adf1"/>
</dbReference>
<dbReference type="AlphaFoldDB" id="A0A9N9SRR6"/>
<evidence type="ECO:0000259" key="3">
    <source>
        <dbReference type="PROSITE" id="PS51031"/>
    </source>
</evidence>
<evidence type="ECO:0008006" key="6">
    <source>
        <dbReference type="Google" id="ProtNLM"/>
    </source>
</evidence>
<dbReference type="Proteomes" id="UP001153709">
    <property type="component" value="Chromosome 1"/>
</dbReference>
<organism evidence="4 5">
    <name type="scientific">Diabrotica balteata</name>
    <name type="common">Banded cucumber beetle</name>
    <dbReference type="NCBI Taxonomy" id="107213"/>
    <lineage>
        <taxon>Eukaryota</taxon>
        <taxon>Metazoa</taxon>
        <taxon>Ecdysozoa</taxon>
        <taxon>Arthropoda</taxon>
        <taxon>Hexapoda</taxon>
        <taxon>Insecta</taxon>
        <taxon>Pterygota</taxon>
        <taxon>Neoptera</taxon>
        <taxon>Endopterygota</taxon>
        <taxon>Coleoptera</taxon>
        <taxon>Polyphaga</taxon>
        <taxon>Cucujiformia</taxon>
        <taxon>Chrysomeloidea</taxon>
        <taxon>Chrysomelidae</taxon>
        <taxon>Galerucinae</taxon>
        <taxon>Diabroticina</taxon>
        <taxon>Diabroticites</taxon>
        <taxon>Diabrotica</taxon>
    </lineage>
</organism>
<dbReference type="OrthoDB" id="6776244at2759"/>
<dbReference type="Pfam" id="PF10545">
    <property type="entry name" value="MADF_DNA_bdg"/>
    <property type="match status" value="1"/>
</dbReference>
<dbReference type="Pfam" id="PF02944">
    <property type="entry name" value="BESS"/>
    <property type="match status" value="1"/>
</dbReference>
<comment type="subcellular location">
    <subcellularLocation>
        <location evidence="1">Nucleus</location>
    </subcellularLocation>
</comment>
<keyword evidence="5" id="KW-1185">Reference proteome</keyword>
<dbReference type="PROSITE" id="PS51029">
    <property type="entry name" value="MADF"/>
    <property type="match status" value="1"/>
</dbReference>
<sequence length="321" mass="37410">MEVKQEVSEGLCKQEIHIDNNDLCDVPLDTCKIEIKQEPKRENMYDVSFDYLDLKECPIKTEIEDEFKLPPDKEKQTNIKEYYLLSRKVQNIADLDDDLFINEIKSQKCIWNYRCETYSDRIVKNCAWTAICEKFVMDFDAKTVKEKLEIVKALQKKWKVLRDGFNRYVSKAKKIQSGSGAHKIRQYVHYQQLSFLLALSNDKADTINSLEGEIETDNVLTANSEESTLQRGRKRSSATKEDNLIDQLTENLNRKCKENMSTREVDDDDKLFLLALHGDFKKISDDYKLDAKTEILSVLKKYKELSSDKNSHPNQSMHASH</sequence>
<dbReference type="GO" id="GO:0003677">
    <property type="term" value="F:DNA binding"/>
    <property type="evidence" value="ECO:0007669"/>
    <property type="project" value="InterPro"/>
</dbReference>